<evidence type="ECO:0000313" key="11">
    <source>
        <dbReference type="Proteomes" id="UP001161017"/>
    </source>
</evidence>
<comment type="catalytic activity">
    <reaction evidence="1">
        <text>Thiol-dependent hydrolysis of ester, thioester, amide, peptide and isopeptide bonds formed by the C-terminal Gly of ubiquitin (a 76-residue protein attached to proteins as an intracellular targeting signal).</text>
        <dbReference type="EC" id="3.4.19.12"/>
    </reaction>
</comment>
<dbReference type="InterPro" id="IPR038765">
    <property type="entry name" value="Papain-like_cys_pep_sf"/>
</dbReference>
<accession>A0AA43TSA8</accession>
<evidence type="ECO:0000256" key="4">
    <source>
        <dbReference type="ARBA" id="ARBA00022786"/>
    </source>
</evidence>
<dbReference type="Proteomes" id="UP001161017">
    <property type="component" value="Unassembled WGS sequence"/>
</dbReference>
<name>A0AA43TSA8_9LECA</name>
<dbReference type="InterPro" id="IPR036959">
    <property type="entry name" value="Peptidase_C12_UCH_sf"/>
</dbReference>
<dbReference type="PROSITE" id="PS52048">
    <property type="entry name" value="UCH_DOMAIN"/>
    <property type="match status" value="1"/>
</dbReference>
<evidence type="ECO:0000259" key="9">
    <source>
        <dbReference type="PROSITE" id="PS52048"/>
    </source>
</evidence>
<dbReference type="SUPFAM" id="SSF54001">
    <property type="entry name" value="Cysteine proteinases"/>
    <property type="match status" value="1"/>
</dbReference>
<protein>
    <recommendedName>
        <fullName evidence="2">ubiquitinyl hydrolase 1</fullName>
        <ecNumber evidence="2">3.4.19.12</ecNumber>
    </recommendedName>
</protein>
<dbReference type="GO" id="GO:0016579">
    <property type="term" value="P:protein deubiquitination"/>
    <property type="evidence" value="ECO:0007669"/>
    <property type="project" value="TreeGrafter"/>
</dbReference>
<dbReference type="Pfam" id="PF01088">
    <property type="entry name" value="Peptidase_C12"/>
    <property type="match status" value="1"/>
</dbReference>
<dbReference type="GO" id="GO:0006511">
    <property type="term" value="P:ubiquitin-dependent protein catabolic process"/>
    <property type="evidence" value="ECO:0007669"/>
    <property type="project" value="InterPro"/>
</dbReference>
<keyword evidence="4" id="KW-0833">Ubl conjugation pathway</keyword>
<proteinExistence type="inferred from homology"/>
<comment type="caution">
    <text evidence="7">Lacks conserved residue(s) required for the propagation of feature annotation.</text>
</comment>
<evidence type="ECO:0000256" key="6">
    <source>
        <dbReference type="ARBA" id="ARBA00022807"/>
    </source>
</evidence>
<dbReference type="InterPro" id="IPR001578">
    <property type="entry name" value="Peptidase_C12_UCH"/>
</dbReference>
<feature type="region of interest" description="Disordered" evidence="8">
    <location>
        <begin position="126"/>
        <end position="150"/>
    </location>
</feature>
<evidence type="ECO:0000256" key="5">
    <source>
        <dbReference type="ARBA" id="ARBA00022801"/>
    </source>
</evidence>
<dbReference type="GO" id="GO:0005737">
    <property type="term" value="C:cytoplasm"/>
    <property type="evidence" value="ECO:0007669"/>
    <property type="project" value="TreeGrafter"/>
</dbReference>
<keyword evidence="6" id="KW-0788">Thiol protease</keyword>
<organism evidence="10 11">
    <name type="scientific">Ramalina farinacea</name>
    <dbReference type="NCBI Taxonomy" id="258253"/>
    <lineage>
        <taxon>Eukaryota</taxon>
        <taxon>Fungi</taxon>
        <taxon>Dikarya</taxon>
        <taxon>Ascomycota</taxon>
        <taxon>Pezizomycotina</taxon>
        <taxon>Lecanoromycetes</taxon>
        <taxon>OSLEUM clade</taxon>
        <taxon>Lecanoromycetidae</taxon>
        <taxon>Lecanorales</taxon>
        <taxon>Lecanorineae</taxon>
        <taxon>Ramalinaceae</taxon>
        <taxon>Ramalina</taxon>
    </lineage>
</organism>
<evidence type="ECO:0000256" key="8">
    <source>
        <dbReference type="SAM" id="MobiDB-lite"/>
    </source>
</evidence>
<evidence type="ECO:0000256" key="2">
    <source>
        <dbReference type="ARBA" id="ARBA00012759"/>
    </source>
</evidence>
<dbReference type="EC" id="3.4.19.12" evidence="2"/>
<comment type="similarity">
    <text evidence="7">Belongs to the peptidase C12 family.</text>
</comment>
<keyword evidence="5" id="KW-0378">Hydrolase</keyword>
<dbReference type="AlphaFoldDB" id="A0AA43TSA8"/>
<dbReference type="Gene3D" id="3.40.532.10">
    <property type="entry name" value="Peptidase C12, ubiquitin carboxyl-terminal hydrolase"/>
    <property type="match status" value="1"/>
</dbReference>
<keyword evidence="3" id="KW-0645">Protease</keyword>
<reference evidence="10" key="1">
    <citation type="journal article" date="2023" name="Genome Biol. Evol.">
        <title>First Whole Genome Sequence and Flow Cytometry Genome Size Data for the Lichen-Forming Fungus Ramalina farinacea (Ascomycota).</title>
        <authorList>
            <person name="Llewellyn T."/>
            <person name="Mian S."/>
            <person name="Hill R."/>
            <person name="Leitch I.J."/>
            <person name="Gaya E."/>
        </authorList>
    </citation>
    <scope>NUCLEOTIDE SEQUENCE</scope>
    <source>
        <strain evidence="10">LIQ254RAFAR</strain>
    </source>
</reference>
<dbReference type="GO" id="GO:0004843">
    <property type="term" value="F:cysteine-type deubiquitinase activity"/>
    <property type="evidence" value="ECO:0007669"/>
    <property type="project" value="UniProtKB-EC"/>
</dbReference>
<feature type="compositionally biased region" description="Basic and acidic residues" evidence="8">
    <location>
        <begin position="263"/>
        <end position="284"/>
    </location>
</feature>
<evidence type="ECO:0000256" key="1">
    <source>
        <dbReference type="ARBA" id="ARBA00000707"/>
    </source>
</evidence>
<feature type="domain" description="UCH catalytic" evidence="9">
    <location>
        <begin position="1"/>
        <end position="95"/>
    </location>
</feature>
<feature type="region of interest" description="Disordered" evidence="8">
    <location>
        <begin position="263"/>
        <end position="286"/>
    </location>
</feature>
<evidence type="ECO:0000256" key="3">
    <source>
        <dbReference type="ARBA" id="ARBA00022670"/>
    </source>
</evidence>
<dbReference type="PANTHER" id="PTHR10589:SF29">
    <property type="entry name" value="UBIQUITIN CARBOXYL-TERMINAL HYDROLASE"/>
    <property type="match status" value="1"/>
</dbReference>
<sequence>MDMLNTDLHLKNQATARAKGQIDSSQEGGSEGGFHFIAFMPIMGMIWQLDGLQRQPKCLGTCSDDWFAQARPDIQAQMAQYAEEHIEFAVLSLVKDPMIGLRNALALNIKSIIALDSKLDQVAPRWRDSEGQSGQDSSLVDHISGGDESYGVRQDDIDKVSLLDSEAAKTIANEDIQGMEGVRQELISDQVGLRTIHLRLPQDPDVQYKLRLLRFSALFTRRKVLRRKSPGSTTKTLHEGSASLDVALLEIPLGGLNKTEAAKRTVNGEDERADWAKEGAERTRQPPAVSLRDTLRPFMALSAAHITLEDERVTEVWMRLAAGYIAQAVAEQYLVYQVHDPNLTNDMFNWGFDEDNTAVEGSDDYLINVMFFDEEAERANATWESIRDEHMKALLPTDATDREAQLRVLLKNELSVFDFEDRMLGFLEGLHNKQKTPLLSQIESGQADGLSDAQLKAMQRTIRLRSG</sequence>
<evidence type="ECO:0000256" key="7">
    <source>
        <dbReference type="PROSITE-ProRule" id="PRU01393"/>
    </source>
</evidence>
<evidence type="ECO:0000313" key="10">
    <source>
        <dbReference type="EMBL" id="MDI1485055.1"/>
    </source>
</evidence>
<gene>
    <name evidence="10" type="ORF">OHK93_000189</name>
</gene>
<dbReference type="EMBL" id="JAPUFD010000001">
    <property type="protein sequence ID" value="MDI1485055.1"/>
    <property type="molecule type" value="Genomic_DNA"/>
</dbReference>
<dbReference type="PANTHER" id="PTHR10589">
    <property type="entry name" value="UBIQUITIN CARBOXYL-TERMINAL HYDROLASE"/>
    <property type="match status" value="1"/>
</dbReference>
<keyword evidence="11" id="KW-1185">Reference proteome</keyword>
<comment type="caution">
    <text evidence="10">The sequence shown here is derived from an EMBL/GenBank/DDBJ whole genome shotgun (WGS) entry which is preliminary data.</text>
</comment>